<proteinExistence type="predicted"/>
<feature type="domain" description="FAR1" evidence="1">
    <location>
        <begin position="39"/>
        <end position="129"/>
    </location>
</feature>
<name>A0AAD9WRK2_9ROSI</name>
<dbReference type="InterPro" id="IPR004330">
    <property type="entry name" value="FAR1_DNA_bnd_dom"/>
</dbReference>
<gene>
    <name evidence="2" type="ORF">Ddye_022847</name>
</gene>
<evidence type="ECO:0000313" key="3">
    <source>
        <dbReference type="Proteomes" id="UP001280121"/>
    </source>
</evidence>
<dbReference type="Proteomes" id="UP001280121">
    <property type="component" value="Unassembled WGS sequence"/>
</dbReference>
<dbReference type="AlphaFoldDB" id="A0AAD9WRK2"/>
<dbReference type="EMBL" id="JANJYI010000007">
    <property type="protein sequence ID" value="KAK2641084.1"/>
    <property type="molecule type" value="Genomic_DNA"/>
</dbReference>
<protein>
    <recommendedName>
        <fullName evidence="1">FAR1 domain-containing protein</fullName>
    </recommendedName>
</protein>
<comment type="caution">
    <text evidence="2">The sequence shown here is derived from an EMBL/GenBank/DDBJ whole genome shotgun (WGS) entry which is preliminary data.</text>
</comment>
<dbReference type="Pfam" id="PF03101">
    <property type="entry name" value="FAR1"/>
    <property type="match status" value="1"/>
</dbReference>
<evidence type="ECO:0000313" key="2">
    <source>
        <dbReference type="EMBL" id="KAK2641084.1"/>
    </source>
</evidence>
<dbReference type="PANTHER" id="PTHR46328:SF14">
    <property type="entry name" value="FAR-RED IMPAIRED RESPONSIVE (FAR1) FAMILY PROTEIN"/>
    <property type="match status" value="1"/>
</dbReference>
<accession>A0AAD9WRK2</accession>
<reference evidence="2" key="1">
    <citation type="journal article" date="2023" name="Plant J.">
        <title>Genome sequences and population genomics provide insights into the demographic history, inbreeding, and mutation load of two 'living fossil' tree species of Dipteronia.</title>
        <authorList>
            <person name="Feng Y."/>
            <person name="Comes H.P."/>
            <person name="Chen J."/>
            <person name="Zhu S."/>
            <person name="Lu R."/>
            <person name="Zhang X."/>
            <person name="Li P."/>
            <person name="Qiu J."/>
            <person name="Olsen K.M."/>
            <person name="Qiu Y."/>
        </authorList>
    </citation>
    <scope>NUCLEOTIDE SEQUENCE</scope>
    <source>
        <strain evidence="2">KIB01</strain>
    </source>
</reference>
<sequence>MPTNDAKTSLESSNPLLLKGLTTSDIVGKEFESFELAKSFYFNYANVMGFSVRKDEVRHYHKGCIKLCHWVCNKQGYRPKIWLEKVDRVYKPYAIMLEGCLASLRVNLQHDTRKWVVKEFIIEYTHQLTSNYYTQFLRSHGNAKGSDVALTMSLRFVGVKRDRWHGIIVMLDTLENIYKIK</sequence>
<dbReference type="PANTHER" id="PTHR46328">
    <property type="entry name" value="FAR-RED IMPAIRED RESPONSIVE (FAR1) FAMILY PROTEIN-RELATED"/>
    <property type="match status" value="1"/>
</dbReference>
<evidence type="ECO:0000259" key="1">
    <source>
        <dbReference type="Pfam" id="PF03101"/>
    </source>
</evidence>
<keyword evidence="3" id="KW-1185">Reference proteome</keyword>
<organism evidence="2 3">
    <name type="scientific">Dipteronia dyeriana</name>
    <dbReference type="NCBI Taxonomy" id="168575"/>
    <lineage>
        <taxon>Eukaryota</taxon>
        <taxon>Viridiplantae</taxon>
        <taxon>Streptophyta</taxon>
        <taxon>Embryophyta</taxon>
        <taxon>Tracheophyta</taxon>
        <taxon>Spermatophyta</taxon>
        <taxon>Magnoliopsida</taxon>
        <taxon>eudicotyledons</taxon>
        <taxon>Gunneridae</taxon>
        <taxon>Pentapetalae</taxon>
        <taxon>rosids</taxon>
        <taxon>malvids</taxon>
        <taxon>Sapindales</taxon>
        <taxon>Sapindaceae</taxon>
        <taxon>Hippocastanoideae</taxon>
        <taxon>Acereae</taxon>
        <taxon>Dipteronia</taxon>
    </lineage>
</organism>